<dbReference type="Proteomes" id="UP001267710">
    <property type="component" value="Unassembled WGS sequence"/>
</dbReference>
<dbReference type="EMBL" id="JAVIZX010000001">
    <property type="protein sequence ID" value="MDR6212386.1"/>
    <property type="molecule type" value="Genomic_DNA"/>
</dbReference>
<feature type="domain" description="SnoaL-like" evidence="1">
    <location>
        <begin position="23"/>
        <end position="150"/>
    </location>
</feature>
<dbReference type="CDD" id="cd00531">
    <property type="entry name" value="NTF2_like"/>
    <property type="match status" value="1"/>
</dbReference>
<evidence type="ECO:0000313" key="3">
    <source>
        <dbReference type="Proteomes" id="UP001267710"/>
    </source>
</evidence>
<comment type="caution">
    <text evidence="2">The sequence shown here is derived from an EMBL/GenBank/DDBJ whole genome shotgun (WGS) entry which is preliminary data.</text>
</comment>
<dbReference type="InterPro" id="IPR037401">
    <property type="entry name" value="SnoaL-like"/>
</dbReference>
<dbReference type="SUPFAM" id="SSF54427">
    <property type="entry name" value="NTF2-like"/>
    <property type="match status" value="1"/>
</dbReference>
<organism evidence="2 3">
    <name type="scientific">Paracidovorax wautersii</name>
    <dbReference type="NCBI Taxonomy" id="1177982"/>
    <lineage>
        <taxon>Bacteria</taxon>
        <taxon>Pseudomonadati</taxon>
        <taxon>Pseudomonadota</taxon>
        <taxon>Betaproteobacteria</taxon>
        <taxon>Burkholderiales</taxon>
        <taxon>Comamonadaceae</taxon>
        <taxon>Paracidovorax</taxon>
    </lineage>
</organism>
<dbReference type="Gene3D" id="3.10.450.50">
    <property type="match status" value="1"/>
</dbReference>
<sequence length="158" mass="16577">MAAGDPAGEDAQPHSAAGAGWLAESACSALVLRSAALVDAGDAVALAALFSEDGVLVRPGGALVTGRSAIEQTYRARPPGRTTVHVICGTLFDEVSEDHALATSRVLVWTAQADSLPGPHGRPAEPLQRLGHFVDHFVRTAQGWRIGRRTAAFDLFRD</sequence>
<protein>
    <submittedName>
        <fullName evidence="2">Ketosteroid isomerase-like protein</fullName>
    </submittedName>
</protein>
<keyword evidence="3" id="KW-1185">Reference proteome</keyword>
<accession>A0ABU1I584</accession>
<evidence type="ECO:0000313" key="2">
    <source>
        <dbReference type="EMBL" id="MDR6212386.1"/>
    </source>
</evidence>
<dbReference type="RefSeq" id="WP_309825295.1">
    <property type="nucleotide sequence ID" value="NZ_JAVIZX010000001.1"/>
</dbReference>
<name>A0ABU1I584_9BURK</name>
<reference evidence="2 3" key="1">
    <citation type="submission" date="2023-08" db="EMBL/GenBank/DDBJ databases">
        <title>Functional and genomic diversity of the sorghum phyllosphere microbiome.</title>
        <authorList>
            <person name="Shade A."/>
        </authorList>
    </citation>
    <scope>NUCLEOTIDE SEQUENCE [LARGE SCALE GENOMIC DNA]</scope>
    <source>
        <strain evidence="2 3">SORGH_AS_0335</strain>
    </source>
</reference>
<proteinExistence type="predicted"/>
<dbReference type="Pfam" id="PF13577">
    <property type="entry name" value="SnoaL_4"/>
    <property type="match status" value="1"/>
</dbReference>
<gene>
    <name evidence="2" type="ORF">QE399_000075</name>
</gene>
<dbReference type="InterPro" id="IPR032710">
    <property type="entry name" value="NTF2-like_dom_sf"/>
</dbReference>
<evidence type="ECO:0000259" key="1">
    <source>
        <dbReference type="Pfam" id="PF13577"/>
    </source>
</evidence>